<dbReference type="EMBL" id="CBUK010000104">
    <property type="protein sequence ID" value="CDI58797.1"/>
    <property type="molecule type" value="Genomic_DNA"/>
</dbReference>
<sequence length="22" mass="2585">MARSRIAIKQQKKSDKQKKLAQ</sequence>
<dbReference type="Proteomes" id="UP000017248">
    <property type="component" value="Unassembled WGS sequence"/>
</dbReference>
<gene>
    <name evidence="2" type="ORF">LHCIRMBIA951_00585</name>
</gene>
<proteinExistence type="predicted"/>
<evidence type="ECO:0000256" key="1">
    <source>
        <dbReference type="SAM" id="MobiDB-lite"/>
    </source>
</evidence>
<feature type="compositionally biased region" description="Basic and acidic residues" evidence="1">
    <location>
        <begin position="12"/>
        <end position="22"/>
    </location>
</feature>
<name>U6F3S1_LACHE</name>
<keyword evidence="3" id="KW-1185">Reference proteome</keyword>
<feature type="region of interest" description="Disordered" evidence="1">
    <location>
        <begin position="1"/>
        <end position="22"/>
    </location>
</feature>
<dbReference type="AlphaFoldDB" id="U6F3S1"/>
<dbReference type="HOGENOM" id="CLU_3424782_0_0_9"/>
<reference evidence="2" key="1">
    <citation type="submission" date="2013-09" db="EMBL/GenBank/DDBJ databases">
        <title>Draft Genome Sequence of five Lactobacillus helveticus strains CIRM-BIA 101T, 103, 104, 951 and 953 isolated from milk product.</title>
        <authorList>
            <person name="Valence F."/>
            <person name="Chuat V."/>
            <person name="Ma L."/>
            <person name="Creno S."/>
            <person name="Falentin H."/>
            <person name="Lortal S."/>
            <person name="Bizet C."/>
            <person name="Clermont D."/>
            <person name="Loux V."/>
            <person name="Bouchier C."/>
            <person name="Cousin S."/>
        </authorList>
    </citation>
    <scope>NUCLEOTIDE SEQUENCE [LARGE SCALE GENOMIC DNA]</scope>
    <source>
        <strain evidence="2">CIRM-BIA 951</strain>
    </source>
</reference>
<accession>U6F3S1</accession>
<evidence type="ECO:0000313" key="2">
    <source>
        <dbReference type="EMBL" id="CDI58797.1"/>
    </source>
</evidence>
<organism evidence="2 3">
    <name type="scientific">Lactobacillus helveticus CIRM-BIA 951</name>
    <dbReference type="NCBI Taxonomy" id="1226334"/>
    <lineage>
        <taxon>Bacteria</taxon>
        <taxon>Bacillati</taxon>
        <taxon>Bacillota</taxon>
        <taxon>Bacilli</taxon>
        <taxon>Lactobacillales</taxon>
        <taxon>Lactobacillaceae</taxon>
        <taxon>Lactobacillus</taxon>
    </lineage>
</organism>
<protein>
    <submittedName>
        <fullName evidence="2">Uncharacterized protein</fullName>
    </submittedName>
</protein>
<comment type="caution">
    <text evidence="2">The sequence shown here is derived from an EMBL/GenBank/DDBJ whole genome shotgun (WGS) entry which is preliminary data.</text>
</comment>
<evidence type="ECO:0000313" key="3">
    <source>
        <dbReference type="Proteomes" id="UP000017248"/>
    </source>
</evidence>